<protein>
    <recommendedName>
        <fullName evidence="4">Lipoprotein</fullName>
    </recommendedName>
</protein>
<accession>A0A9X2J7G5</accession>
<keyword evidence="1" id="KW-0732">Signal</keyword>
<comment type="caution">
    <text evidence="2">The sequence shown here is derived from an EMBL/GenBank/DDBJ whole genome shotgun (WGS) entry which is preliminary data.</text>
</comment>
<organism evidence="2 3">
    <name type="scientific">Microbulbifer okhotskensis</name>
    <dbReference type="NCBI Taxonomy" id="2926617"/>
    <lineage>
        <taxon>Bacteria</taxon>
        <taxon>Pseudomonadati</taxon>
        <taxon>Pseudomonadota</taxon>
        <taxon>Gammaproteobacteria</taxon>
        <taxon>Cellvibrionales</taxon>
        <taxon>Microbulbiferaceae</taxon>
        <taxon>Microbulbifer</taxon>
    </lineage>
</organism>
<dbReference type="AlphaFoldDB" id="A0A9X2J7G5"/>
<name>A0A9X2J7G5_9GAMM</name>
<sequence>MKKIAMLACASTLAACASNPDKIDAAYVSPLTYKDYDCDQIALEMEYVGQRTNTIYQNLKAERNADNWQMGIGLVLFWPTLFLLEGGDGPEAAEYAQLKGIFEALRSNSIQKKCAITAKSPEDNTSDSFIQL</sequence>
<reference evidence="2" key="1">
    <citation type="journal article" date="2022" name="Arch. Microbiol.">
        <title>Microbulbifer okhotskensis sp. nov., isolated from a deep bottom sediment of the Okhotsk Sea.</title>
        <authorList>
            <person name="Romanenko L."/>
            <person name="Kurilenko V."/>
            <person name="Otstavnykh N."/>
            <person name="Velansky P."/>
            <person name="Isaeva M."/>
            <person name="Mikhailov V."/>
        </authorList>
    </citation>
    <scope>NUCLEOTIDE SEQUENCE</scope>
    <source>
        <strain evidence="2">OS29</strain>
    </source>
</reference>
<evidence type="ECO:0000256" key="1">
    <source>
        <dbReference type="SAM" id="SignalP"/>
    </source>
</evidence>
<evidence type="ECO:0000313" key="3">
    <source>
        <dbReference type="Proteomes" id="UP001139028"/>
    </source>
</evidence>
<feature type="signal peptide" evidence="1">
    <location>
        <begin position="1"/>
        <end position="17"/>
    </location>
</feature>
<dbReference type="RefSeq" id="WP_252472314.1">
    <property type="nucleotide sequence ID" value="NZ_JALBWM010000152.1"/>
</dbReference>
<gene>
    <name evidence="2" type="ORF">MO867_19745</name>
</gene>
<dbReference type="Proteomes" id="UP001139028">
    <property type="component" value="Unassembled WGS sequence"/>
</dbReference>
<evidence type="ECO:0000313" key="2">
    <source>
        <dbReference type="EMBL" id="MCO1336569.1"/>
    </source>
</evidence>
<feature type="chain" id="PRO_5040834255" description="Lipoprotein" evidence="1">
    <location>
        <begin position="18"/>
        <end position="132"/>
    </location>
</feature>
<dbReference type="PROSITE" id="PS51257">
    <property type="entry name" value="PROKAR_LIPOPROTEIN"/>
    <property type="match status" value="1"/>
</dbReference>
<evidence type="ECO:0008006" key="4">
    <source>
        <dbReference type="Google" id="ProtNLM"/>
    </source>
</evidence>
<dbReference type="EMBL" id="JALBWM010000152">
    <property type="protein sequence ID" value="MCO1336569.1"/>
    <property type="molecule type" value="Genomic_DNA"/>
</dbReference>
<proteinExistence type="predicted"/>
<keyword evidence="3" id="KW-1185">Reference proteome</keyword>